<evidence type="ECO:0000256" key="1">
    <source>
        <dbReference type="SAM" id="SignalP"/>
    </source>
</evidence>
<accession>A0A1M5L1R5</accession>
<dbReference type="Gene3D" id="2.40.128.110">
    <property type="entry name" value="Lipid/polyisoprenoid-binding, YceI-like"/>
    <property type="match status" value="1"/>
</dbReference>
<keyword evidence="1" id="KW-0732">Signal</keyword>
<feature type="domain" description="Lipid/polyisoprenoid-binding YceI-like" evidence="2">
    <location>
        <begin position="19"/>
        <end position="193"/>
    </location>
</feature>
<dbReference type="SUPFAM" id="SSF101874">
    <property type="entry name" value="YceI-like"/>
    <property type="match status" value="1"/>
</dbReference>
<evidence type="ECO:0000313" key="3">
    <source>
        <dbReference type="EMBL" id="SHG58689.1"/>
    </source>
</evidence>
<dbReference type="InterPro" id="IPR036761">
    <property type="entry name" value="TTHA0802/YceI-like_sf"/>
</dbReference>
<proteinExistence type="predicted"/>
<dbReference type="STRING" id="468056.SAMN05443549_10532"/>
<reference evidence="4" key="1">
    <citation type="submission" date="2016-11" db="EMBL/GenBank/DDBJ databases">
        <authorList>
            <person name="Varghese N."/>
            <person name="Submissions S."/>
        </authorList>
    </citation>
    <scope>NUCLEOTIDE SEQUENCE [LARGE SCALE GENOMIC DNA]</scope>
    <source>
        <strain evidence="4">DSM 19978</strain>
    </source>
</reference>
<dbReference type="InterPro" id="IPR007372">
    <property type="entry name" value="Lipid/polyisoprenoid-bd_YceI"/>
</dbReference>
<dbReference type="OrthoDB" id="1121590at2"/>
<evidence type="ECO:0000313" key="4">
    <source>
        <dbReference type="Proteomes" id="UP000184516"/>
    </source>
</evidence>
<feature type="chain" id="PRO_5012680251" evidence="1">
    <location>
        <begin position="21"/>
        <end position="206"/>
    </location>
</feature>
<dbReference type="EMBL" id="FQWB01000005">
    <property type="protein sequence ID" value="SHG58689.1"/>
    <property type="molecule type" value="Genomic_DNA"/>
</dbReference>
<gene>
    <name evidence="3" type="ORF">SAMN05443549_10532</name>
</gene>
<sequence>MKRLIRFLVLSFIIFQSATAQSLVTAEIQKNSSLTINGSTNLLSFKIYQDGDKLSRNKFTVATTQNQNKIFVTQNQLSVIVKNFVSTNVLALRDFFKLLKSDISPTLQVQLSSLDLQPINQKGKVYNGQAIVNITITGKTKQYAVPISFNNNGNVYIVDGCKKMSIRDFGLTPETKMMGMIKVSEWIDVDFHIICKISTNREIAAL</sequence>
<dbReference type="RefSeq" id="WP_073370832.1">
    <property type="nucleotide sequence ID" value="NZ_FQWB01000005.1"/>
</dbReference>
<dbReference type="Proteomes" id="UP000184516">
    <property type="component" value="Unassembled WGS sequence"/>
</dbReference>
<keyword evidence="4" id="KW-1185">Reference proteome</keyword>
<name>A0A1M5L1R5_9FLAO</name>
<protein>
    <submittedName>
        <fullName evidence="3">YceI-like domain-containing protein</fullName>
    </submittedName>
</protein>
<dbReference type="Pfam" id="PF04264">
    <property type="entry name" value="YceI"/>
    <property type="match status" value="1"/>
</dbReference>
<feature type="signal peptide" evidence="1">
    <location>
        <begin position="1"/>
        <end position="20"/>
    </location>
</feature>
<evidence type="ECO:0000259" key="2">
    <source>
        <dbReference type="Pfam" id="PF04264"/>
    </source>
</evidence>
<organism evidence="3 4">
    <name type="scientific">Flavobacterium fluvii</name>
    <dbReference type="NCBI Taxonomy" id="468056"/>
    <lineage>
        <taxon>Bacteria</taxon>
        <taxon>Pseudomonadati</taxon>
        <taxon>Bacteroidota</taxon>
        <taxon>Flavobacteriia</taxon>
        <taxon>Flavobacteriales</taxon>
        <taxon>Flavobacteriaceae</taxon>
        <taxon>Flavobacterium</taxon>
    </lineage>
</organism>
<dbReference type="AlphaFoldDB" id="A0A1M5L1R5"/>